<accession>A0A6P4FBH0</accession>
<dbReference type="Gene3D" id="3.10.100.10">
    <property type="entry name" value="Mannose-Binding Protein A, subunit A"/>
    <property type="match status" value="1"/>
</dbReference>
<gene>
    <name evidence="4" type="primary">LOC108050570</name>
</gene>
<dbReference type="SUPFAM" id="SSF56436">
    <property type="entry name" value="C-type lectin-like"/>
    <property type="match status" value="1"/>
</dbReference>
<dbReference type="AlphaFoldDB" id="A0A6P4FBH0"/>
<feature type="compositionally biased region" description="Low complexity" evidence="2">
    <location>
        <begin position="96"/>
        <end position="121"/>
    </location>
</feature>
<reference evidence="4" key="1">
    <citation type="submission" date="2025-08" db="UniProtKB">
        <authorList>
            <consortium name="RefSeq"/>
        </authorList>
    </citation>
    <scope>IDENTIFICATION</scope>
</reference>
<dbReference type="CDD" id="cd00037">
    <property type="entry name" value="CLECT"/>
    <property type="match status" value="1"/>
</dbReference>
<proteinExistence type="predicted"/>
<feature type="compositionally biased region" description="Polar residues" evidence="2">
    <location>
        <begin position="124"/>
        <end position="134"/>
    </location>
</feature>
<evidence type="ECO:0000256" key="1">
    <source>
        <dbReference type="SAM" id="Coils"/>
    </source>
</evidence>
<sequence length="244" mass="28088">MKEQLRNQTYSQNNLNEKLSEVQLQLEKQRKTIDNSLKKIISTQDYETSRMKTITRDDLSTSFKAFQSKMETTLQTLLNKIELQSAKVPATIQATPQTTLQATPQTTPQTTPQITPQAKPQETPKANPQTTRQIPPNFELIGDRYFYIENQNKLNWTGAAAFCRKMGGYLPSIKDKSELNDIQSKVKNKFSFYWLGSDQVKNHEFVSLATSKPAIFTKWDSKFSYMLTLQCESEQYFICQADNN</sequence>
<feature type="domain" description="C-type lectin" evidence="3">
    <location>
        <begin position="141"/>
        <end position="240"/>
    </location>
</feature>
<dbReference type="PROSITE" id="PS50041">
    <property type="entry name" value="C_TYPE_LECTIN_2"/>
    <property type="match status" value="1"/>
</dbReference>
<dbReference type="Pfam" id="PF00059">
    <property type="entry name" value="Lectin_C"/>
    <property type="match status" value="1"/>
</dbReference>
<dbReference type="InterPro" id="IPR016187">
    <property type="entry name" value="CTDL_fold"/>
</dbReference>
<feature type="region of interest" description="Disordered" evidence="2">
    <location>
        <begin position="96"/>
        <end position="134"/>
    </location>
</feature>
<name>A0A6P4FBH0_DRORH</name>
<evidence type="ECO:0000256" key="2">
    <source>
        <dbReference type="SAM" id="MobiDB-lite"/>
    </source>
</evidence>
<dbReference type="OrthoDB" id="6356110at2759"/>
<dbReference type="SMART" id="SM00034">
    <property type="entry name" value="CLECT"/>
    <property type="match status" value="1"/>
</dbReference>
<protein>
    <submittedName>
        <fullName evidence="4">Uncharacterized protein LOC108050570</fullName>
    </submittedName>
</protein>
<keyword evidence="1" id="KW-0175">Coiled coil</keyword>
<dbReference type="RefSeq" id="XP_016987785.1">
    <property type="nucleotide sequence ID" value="XM_017132296.1"/>
</dbReference>
<dbReference type="InterPro" id="IPR001304">
    <property type="entry name" value="C-type_lectin-like"/>
</dbReference>
<feature type="coiled-coil region" evidence="1">
    <location>
        <begin position="12"/>
        <end position="39"/>
    </location>
</feature>
<organism evidence="4">
    <name type="scientific">Drosophila rhopaloa</name>
    <name type="common">Fruit fly</name>
    <dbReference type="NCBI Taxonomy" id="1041015"/>
    <lineage>
        <taxon>Eukaryota</taxon>
        <taxon>Metazoa</taxon>
        <taxon>Ecdysozoa</taxon>
        <taxon>Arthropoda</taxon>
        <taxon>Hexapoda</taxon>
        <taxon>Insecta</taxon>
        <taxon>Pterygota</taxon>
        <taxon>Neoptera</taxon>
        <taxon>Endopterygota</taxon>
        <taxon>Diptera</taxon>
        <taxon>Brachycera</taxon>
        <taxon>Muscomorpha</taxon>
        <taxon>Ephydroidea</taxon>
        <taxon>Drosophilidae</taxon>
        <taxon>Drosophila</taxon>
        <taxon>Sophophora</taxon>
    </lineage>
</organism>
<evidence type="ECO:0000259" key="3">
    <source>
        <dbReference type="PROSITE" id="PS50041"/>
    </source>
</evidence>
<evidence type="ECO:0000313" key="4">
    <source>
        <dbReference type="RefSeq" id="XP_016987785.1"/>
    </source>
</evidence>
<dbReference type="InterPro" id="IPR016186">
    <property type="entry name" value="C-type_lectin-like/link_sf"/>
</dbReference>